<keyword evidence="1" id="KW-0812">Transmembrane</keyword>
<gene>
    <name evidence="2" type="ORF">ABIE21_000889</name>
</gene>
<dbReference type="RefSeq" id="WP_354023573.1">
    <property type="nucleotide sequence ID" value="NZ_JBEPSJ010000001.1"/>
</dbReference>
<sequence length="125" mass="12745">MTGGDIAGLIAAGIFAILVALLAIPLVKLGRVLDETGRAIRELSDNVTPLLEEATTTISESNKQLVRIDTITGDIAETTGNVTALVSLFAASVGGPLIKVAAFSAGVRAAFSGGIPGTGRRRSKK</sequence>
<evidence type="ECO:0000313" key="3">
    <source>
        <dbReference type="Proteomes" id="UP001549257"/>
    </source>
</evidence>
<organism evidence="2 3">
    <name type="scientific">Conyzicola nivalis</name>
    <dbReference type="NCBI Taxonomy" id="1477021"/>
    <lineage>
        <taxon>Bacteria</taxon>
        <taxon>Bacillati</taxon>
        <taxon>Actinomycetota</taxon>
        <taxon>Actinomycetes</taxon>
        <taxon>Micrococcales</taxon>
        <taxon>Microbacteriaceae</taxon>
        <taxon>Conyzicola</taxon>
    </lineage>
</organism>
<proteinExistence type="predicted"/>
<name>A0ABV2QK40_9MICO</name>
<feature type="transmembrane region" description="Helical" evidence="1">
    <location>
        <begin position="6"/>
        <end position="27"/>
    </location>
</feature>
<evidence type="ECO:0000256" key="1">
    <source>
        <dbReference type="SAM" id="Phobius"/>
    </source>
</evidence>
<keyword evidence="1" id="KW-1133">Transmembrane helix</keyword>
<evidence type="ECO:0000313" key="2">
    <source>
        <dbReference type="EMBL" id="MET4581399.1"/>
    </source>
</evidence>
<dbReference type="Pfam" id="PF06103">
    <property type="entry name" value="DUF948"/>
    <property type="match status" value="1"/>
</dbReference>
<dbReference type="InterPro" id="IPR009293">
    <property type="entry name" value="UPF0478"/>
</dbReference>
<comment type="caution">
    <text evidence="2">The sequence shown here is derived from an EMBL/GenBank/DDBJ whole genome shotgun (WGS) entry which is preliminary data.</text>
</comment>
<dbReference type="Proteomes" id="UP001549257">
    <property type="component" value="Unassembled WGS sequence"/>
</dbReference>
<keyword evidence="1" id="KW-0472">Membrane</keyword>
<accession>A0ABV2QK40</accession>
<keyword evidence="3" id="KW-1185">Reference proteome</keyword>
<protein>
    <submittedName>
        <fullName evidence="2">Uncharacterized protein YoxC</fullName>
    </submittedName>
</protein>
<reference evidence="2 3" key="1">
    <citation type="submission" date="2024-06" db="EMBL/GenBank/DDBJ databases">
        <title>Sorghum-associated microbial communities from plants grown in Nebraska, USA.</title>
        <authorList>
            <person name="Schachtman D."/>
        </authorList>
    </citation>
    <scope>NUCLEOTIDE SEQUENCE [LARGE SCALE GENOMIC DNA]</scope>
    <source>
        <strain evidence="2 3">2857</strain>
    </source>
</reference>
<dbReference type="EMBL" id="JBEPSJ010000001">
    <property type="protein sequence ID" value="MET4581399.1"/>
    <property type="molecule type" value="Genomic_DNA"/>
</dbReference>